<evidence type="ECO:0000256" key="3">
    <source>
        <dbReference type="ARBA" id="ARBA00022692"/>
    </source>
</evidence>
<dbReference type="Pfam" id="PF00057">
    <property type="entry name" value="Ldl_recept_a"/>
    <property type="match status" value="1"/>
</dbReference>
<evidence type="ECO:0000256" key="7">
    <source>
        <dbReference type="ARBA" id="ARBA00023157"/>
    </source>
</evidence>
<evidence type="ECO:0000256" key="2">
    <source>
        <dbReference type="ARBA" id="ARBA00004308"/>
    </source>
</evidence>
<dbReference type="GO" id="GO:0005886">
    <property type="term" value="C:plasma membrane"/>
    <property type="evidence" value="ECO:0007669"/>
    <property type="project" value="TreeGrafter"/>
</dbReference>
<keyword evidence="10" id="KW-1185">Reference proteome</keyword>
<dbReference type="Proteomes" id="UP000683360">
    <property type="component" value="Unassembled WGS sequence"/>
</dbReference>
<dbReference type="InterPro" id="IPR023415">
    <property type="entry name" value="LDLR_class-A_CS"/>
</dbReference>
<keyword evidence="4" id="KW-0677">Repeat</keyword>
<dbReference type="PANTHER" id="PTHR24270:SF27">
    <property type="entry name" value="CD320 ANTIGEN"/>
    <property type="match status" value="1"/>
</dbReference>
<dbReference type="GO" id="GO:0012505">
    <property type="term" value="C:endomembrane system"/>
    <property type="evidence" value="ECO:0007669"/>
    <property type="project" value="UniProtKB-SubCell"/>
</dbReference>
<protein>
    <submittedName>
        <fullName evidence="9">LRP2</fullName>
    </submittedName>
</protein>
<dbReference type="SMART" id="SM00192">
    <property type="entry name" value="LDLa"/>
    <property type="match status" value="2"/>
</dbReference>
<dbReference type="Gene3D" id="4.10.400.10">
    <property type="entry name" value="Low-density Lipoprotein Receptor"/>
    <property type="match status" value="2"/>
</dbReference>
<reference evidence="9" key="1">
    <citation type="submission" date="2021-03" db="EMBL/GenBank/DDBJ databases">
        <authorList>
            <person name="Bekaert M."/>
        </authorList>
    </citation>
    <scope>NUCLEOTIDE SEQUENCE</scope>
</reference>
<evidence type="ECO:0000313" key="10">
    <source>
        <dbReference type="Proteomes" id="UP000683360"/>
    </source>
</evidence>
<evidence type="ECO:0000256" key="1">
    <source>
        <dbReference type="ARBA" id="ARBA00004167"/>
    </source>
</evidence>
<dbReference type="InterPro" id="IPR050685">
    <property type="entry name" value="LDLR"/>
</dbReference>
<keyword evidence="5" id="KW-1133">Transmembrane helix</keyword>
<comment type="caution">
    <text evidence="9">The sequence shown here is derived from an EMBL/GenBank/DDBJ whole genome shotgun (WGS) entry which is preliminary data.</text>
</comment>
<accession>A0A8S3VFP7</accession>
<dbReference type="EMBL" id="CAJPWZ010003259">
    <property type="protein sequence ID" value="CAG2255065.1"/>
    <property type="molecule type" value="Genomic_DNA"/>
</dbReference>
<dbReference type="AlphaFoldDB" id="A0A8S3VFP7"/>
<keyword evidence="3" id="KW-0812">Transmembrane</keyword>
<dbReference type="PROSITE" id="PS01209">
    <property type="entry name" value="LDLRA_1"/>
    <property type="match status" value="1"/>
</dbReference>
<dbReference type="SUPFAM" id="SSF57424">
    <property type="entry name" value="LDL receptor-like module"/>
    <property type="match status" value="1"/>
</dbReference>
<name>A0A8S3VFP7_MYTED</name>
<gene>
    <name evidence="9" type="ORF">MEDL_66574</name>
</gene>
<comment type="subcellular location">
    <subcellularLocation>
        <location evidence="2">Endomembrane system</location>
    </subcellularLocation>
    <subcellularLocation>
        <location evidence="1">Membrane</location>
        <topology evidence="1">Single-pass membrane protein</topology>
    </subcellularLocation>
</comment>
<dbReference type="PANTHER" id="PTHR24270">
    <property type="entry name" value="LOW-DENSITY LIPOPROTEIN RECEPTOR-RELATED"/>
    <property type="match status" value="1"/>
</dbReference>
<evidence type="ECO:0000256" key="6">
    <source>
        <dbReference type="ARBA" id="ARBA00023136"/>
    </source>
</evidence>
<keyword evidence="6" id="KW-0472">Membrane</keyword>
<organism evidence="9 10">
    <name type="scientific">Mytilus edulis</name>
    <name type="common">Blue mussel</name>
    <dbReference type="NCBI Taxonomy" id="6550"/>
    <lineage>
        <taxon>Eukaryota</taxon>
        <taxon>Metazoa</taxon>
        <taxon>Spiralia</taxon>
        <taxon>Lophotrochozoa</taxon>
        <taxon>Mollusca</taxon>
        <taxon>Bivalvia</taxon>
        <taxon>Autobranchia</taxon>
        <taxon>Pteriomorphia</taxon>
        <taxon>Mytilida</taxon>
        <taxon>Mytiloidea</taxon>
        <taxon>Mytilidae</taxon>
        <taxon>Mytilinae</taxon>
        <taxon>Mytilus</taxon>
    </lineage>
</organism>
<evidence type="ECO:0000256" key="5">
    <source>
        <dbReference type="ARBA" id="ARBA00022989"/>
    </source>
</evidence>
<dbReference type="PROSITE" id="PS50068">
    <property type="entry name" value="LDLRA_2"/>
    <property type="match status" value="2"/>
</dbReference>
<dbReference type="PRINTS" id="PR00261">
    <property type="entry name" value="LDLRECEPTOR"/>
</dbReference>
<comment type="caution">
    <text evidence="8">Lacks conserved residue(s) required for the propagation of feature annotation.</text>
</comment>
<dbReference type="InterPro" id="IPR036055">
    <property type="entry name" value="LDL_receptor-like_sf"/>
</dbReference>
<dbReference type="GO" id="GO:0016192">
    <property type="term" value="P:vesicle-mediated transport"/>
    <property type="evidence" value="ECO:0007669"/>
    <property type="project" value="UniProtKB-ARBA"/>
</dbReference>
<evidence type="ECO:0000256" key="8">
    <source>
        <dbReference type="PROSITE-ProRule" id="PRU00124"/>
    </source>
</evidence>
<sequence>MELENCLDGSDEDESGAKVRLGQNRRKLFSFPNIQRVHNSSLKKCYAKTYQISSCFKTNLFSGYYCPYWKRKRADGKQCILADGTLCNGNADCNDKSDEDAEFCRARKCRNFEVKCDDGIQCIHNFFLCNEHINCNDKSDENEDMCKGEIYYTRIHS</sequence>
<dbReference type="OrthoDB" id="10013209at2759"/>
<keyword evidence="7" id="KW-1015">Disulfide bond</keyword>
<evidence type="ECO:0000256" key="4">
    <source>
        <dbReference type="ARBA" id="ARBA00022737"/>
    </source>
</evidence>
<proteinExistence type="predicted"/>
<evidence type="ECO:0000313" key="9">
    <source>
        <dbReference type="EMBL" id="CAG2255065.1"/>
    </source>
</evidence>
<dbReference type="InterPro" id="IPR002172">
    <property type="entry name" value="LDrepeatLR_classA_rpt"/>
</dbReference>